<proteinExistence type="predicted"/>
<evidence type="ECO:0000313" key="2">
    <source>
        <dbReference type="Proteomes" id="UP000033101"/>
    </source>
</evidence>
<organism evidence="1 2">
    <name type="scientific">Methanosarcina horonobensis HB-1 = JCM 15518</name>
    <dbReference type="NCBI Taxonomy" id="1434110"/>
    <lineage>
        <taxon>Archaea</taxon>
        <taxon>Methanobacteriati</taxon>
        <taxon>Methanobacteriota</taxon>
        <taxon>Stenosarchaea group</taxon>
        <taxon>Methanomicrobia</taxon>
        <taxon>Methanosarcinales</taxon>
        <taxon>Methanosarcinaceae</taxon>
        <taxon>Methanosarcina</taxon>
    </lineage>
</organism>
<evidence type="ECO:0000313" key="1">
    <source>
        <dbReference type="EMBL" id="AKB78492.1"/>
    </source>
</evidence>
<dbReference type="HOGENOM" id="CLU_3075339_0_0_2"/>
<dbReference type="KEGG" id="mhor:MSHOH_2009"/>
<gene>
    <name evidence="1" type="ORF">MSHOH_2009</name>
</gene>
<dbReference type="PATRIC" id="fig|1434110.4.peg.2555"/>
<dbReference type="AlphaFoldDB" id="A0A0E3SE91"/>
<dbReference type="EMBL" id="CP009516">
    <property type="protein sequence ID" value="AKB78492.1"/>
    <property type="molecule type" value="Genomic_DNA"/>
</dbReference>
<sequence>MLPICMGGCAHQAMFINGGRPECKEWKYGLEHYVRTKFSCLKAQRAAINKSC</sequence>
<name>A0A0E3SE91_9EURY</name>
<reference evidence="1 2" key="1">
    <citation type="submission" date="2014-07" db="EMBL/GenBank/DDBJ databases">
        <title>Methanogenic archaea and the global carbon cycle.</title>
        <authorList>
            <person name="Henriksen J.R."/>
            <person name="Luke J."/>
            <person name="Reinhart S."/>
            <person name="Benedict M.N."/>
            <person name="Youngblut N.D."/>
            <person name="Metcalf M.E."/>
            <person name="Whitaker R.J."/>
            <person name="Metcalf W.W."/>
        </authorList>
    </citation>
    <scope>NUCLEOTIDE SEQUENCE [LARGE SCALE GENOMIC DNA]</scope>
    <source>
        <strain evidence="1 2">HB-1</strain>
    </source>
</reference>
<accession>A0A0E3SE91</accession>
<keyword evidence="2" id="KW-1185">Reference proteome</keyword>
<protein>
    <submittedName>
        <fullName evidence="1">Arylsulfatase regulator</fullName>
    </submittedName>
</protein>
<dbReference type="Proteomes" id="UP000033101">
    <property type="component" value="Chromosome"/>
</dbReference>
<dbReference type="STRING" id="1434110.MSHOH_2009"/>